<keyword evidence="2" id="KW-0472">Membrane</keyword>
<dbReference type="InterPro" id="IPR008160">
    <property type="entry name" value="Collagen"/>
</dbReference>
<name>A0A6C0BGD3_9ZZZZ</name>
<protein>
    <submittedName>
        <fullName evidence="3">Uncharacterized protein</fullName>
    </submittedName>
</protein>
<feature type="region of interest" description="Disordered" evidence="1">
    <location>
        <begin position="96"/>
        <end position="141"/>
    </location>
</feature>
<dbReference type="EMBL" id="MN739154">
    <property type="protein sequence ID" value="QHS91062.1"/>
    <property type="molecule type" value="Genomic_DNA"/>
</dbReference>
<evidence type="ECO:0000313" key="3">
    <source>
        <dbReference type="EMBL" id="QHS91062.1"/>
    </source>
</evidence>
<feature type="compositionally biased region" description="Low complexity" evidence="1">
    <location>
        <begin position="128"/>
        <end position="141"/>
    </location>
</feature>
<evidence type="ECO:0000256" key="1">
    <source>
        <dbReference type="SAM" id="MobiDB-lite"/>
    </source>
</evidence>
<sequence>MKILYGLLIIIVIVLFITYHYNNEGFQTIEQKTERQCTNKTSTNSIFTCATGEYVSKVVSDGKAYTYTCCPVLIGLQGPDGIQGLPGLDGNVGIQGIQGPPGPPGAPGEKGPDGLKGISGPRGEKGYKGIPGPKGPKGAPGDNAALDPDIVKKIGEDGVITQVGPRGLTGDEGPQGPPGDIGPAGMNYVKPNDNDLILEDVDYRVESDRVSDSIKRTIQLVALQRNAQQMLSSREPNTQSYTMSPSLAQGNEFNL</sequence>
<organism evidence="3">
    <name type="scientific">viral metagenome</name>
    <dbReference type="NCBI Taxonomy" id="1070528"/>
    <lineage>
        <taxon>unclassified sequences</taxon>
        <taxon>metagenomes</taxon>
        <taxon>organismal metagenomes</taxon>
    </lineage>
</organism>
<dbReference type="AlphaFoldDB" id="A0A6C0BGD3"/>
<feature type="transmembrane region" description="Helical" evidence="2">
    <location>
        <begin position="5"/>
        <end position="22"/>
    </location>
</feature>
<feature type="region of interest" description="Disordered" evidence="1">
    <location>
        <begin position="229"/>
        <end position="255"/>
    </location>
</feature>
<dbReference type="Pfam" id="PF01391">
    <property type="entry name" value="Collagen"/>
    <property type="match status" value="1"/>
</dbReference>
<dbReference type="PANTHER" id="PTHR24637">
    <property type="entry name" value="COLLAGEN"/>
    <property type="match status" value="1"/>
</dbReference>
<keyword evidence="2" id="KW-0812">Transmembrane</keyword>
<keyword evidence="2" id="KW-1133">Transmembrane helix</keyword>
<reference evidence="3" key="1">
    <citation type="journal article" date="2020" name="Nature">
        <title>Giant virus diversity and host interactions through global metagenomics.</title>
        <authorList>
            <person name="Schulz F."/>
            <person name="Roux S."/>
            <person name="Paez-Espino D."/>
            <person name="Jungbluth S."/>
            <person name="Walsh D.A."/>
            <person name="Denef V.J."/>
            <person name="McMahon K.D."/>
            <person name="Konstantinidis K.T."/>
            <person name="Eloe-Fadrosh E.A."/>
            <person name="Kyrpides N.C."/>
            <person name="Woyke T."/>
        </authorList>
    </citation>
    <scope>NUCLEOTIDE SEQUENCE</scope>
    <source>
        <strain evidence="3">GVMAG-M-3300013004-44</strain>
    </source>
</reference>
<evidence type="ECO:0000256" key="2">
    <source>
        <dbReference type="SAM" id="Phobius"/>
    </source>
</evidence>
<proteinExistence type="predicted"/>
<accession>A0A6C0BGD3</accession>
<dbReference type="PANTHER" id="PTHR24637:SF262">
    <property type="entry name" value="CUTICLE COLLAGEN 34-RELATED"/>
    <property type="match status" value="1"/>
</dbReference>